<dbReference type="OrthoDB" id="9810066at2"/>
<dbReference type="EMBL" id="CP009238">
    <property type="protein sequence ID" value="AIL33018.1"/>
    <property type="molecule type" value="Genomic_DNA"/>
</dbReference>
<keyword evidence="3 8" id="KW-0489">Methyltransferase</keyword>
<dbReference type="Gene3D" id="3.40.50.150">
    <property type="entry name" value="Vaccinia Virus protein VP39"/>
    <property type="match status" value="1"/>
</dbReference>
<dbReference type="AlphaFoldDB" id="A0A077DIL3"/>
<sequence length="224" mass="24873">MVMMDIEKARFNMVEQQIRPWEVVDKRVIEALFNVKREQFVPKQYINSAFTDMKIPLKIEGIKYSCATMLEPKIEARLAQELTLKESDSVLEIGTGSGYQAALLSKLCGNVVSVEIDQSLVDFAKANLKQANISNVVVEHGDGHKGWTSSIFDAILVTGSMPDIPDSLKYQLAEGGRLVAIIGEAPAMSVVRITRVGAAEFKEESLFETYVPKLKGISTTKFHF</sequence>
<dbReference type="InterPro" id="IPR020598">
    <property type="entry name" value="rRNA_Ade_methylase_Trfase_N"/>
</dbReference>
<proteinExistence type="inferred from homology"/>
<keyword evidence="5" id="KW-0949">S-adenosyl-L-methionine</keyword>
<evidence type="ECO:0000256" key="1">
    <source>
        <dbReference type="ARBA" id="ARBA00005369"/>
    </source>
</evidence>
<evidence type="ECO:0000256" key="6">
    <source>
        <dbReference type="ARBA" id="ARBA00030757"/>
    </source>
</evidence>
<evidence type="ECO:0000256" key="5">
    <source>
        <dbReference type="ARBA" id="ARBA00022691"/>
    </source>
</evidence>
<evidence type="ECO:0000256" key="3">
    <source>
        <dbReference type="ARBA" id="ARBA00022603"/>
    </source>
</evidence>
<evidence type="ECO:0000259" key="7">
    <source>
        <dbReference type="SMART" id="SM00650"/>
    </source>
</evidence>
<dbReference type="SUPFAM" id="SSF53335">
    <property type="entry name" value="S-adenosyl-L-methionine-dependent methyltransferases"/>
    <property type="match status" value="1"/>
</dbReference>
<dbReference type="Proteomes" id="UP000028945">
    <property type="component" value="Chromosome"/>
</dbReference>
<dbReference type="KEGG" id="bpsi:IX83_06555"/>
<evidence type="ECO:0000256" key="2">
    <source>
        <dbReference type="ARBA" id="ARBA00013346"/>
    </source>
</evidence>
<evidence type="ECO:0000256" key="4">
    <source>
        <dbReference type="ARBA" id="ARBA00022679"/>
    </source>
</evidence>
<dbReference type="InterPro" id="IPR000682">
    <property type="entry name" value="PCMT"/>
</dbReference>
<dbReference type="HOGENOM" id="CLU_055432_2_1_4"/>
<dbReference type="eggNOG" id="COG2518">
    <property type="taxonomic scope" value="Bacteria"/>
</dbReference>
<gene>
    <name evidence="8" type="ORF">IX83_06555</name>
</gene>
<dbReference type="GO" id="GO:0000179">
    <property type="term" value="F:rRNA (adenine-N6,N6-)-dimethyltransferase activity"/>
    <property type="evidence" value="ECO:0007669"/>
    <property type="project" value="InterPro"/>
</dbReference>
<evidence type="ECO:0000313" key="8">
    <source>
        <dbReference type="EMBL" id="AIL33018.1"/>
    </source>
</evidence>
<reference evidence="8 9" key="1">
    <citation type="journal article" date="2014" name="BMC Genomics">
        <title>A genomic perspective on a new bacterial genus and species from the Alcaligenaceae family, Basilea psittacipulmonis.</title>
        <authorList>
            <person name="Whiteson K.L."/>
            <person name="Hernandez D."/>
            <person name="Lazarevic V."/>
            <person name="Gaia N."/>
            <person name="Farinelli L."/>
            <person name="Francois P."/>
            <person name="Pilo P."/>
            <person name="Frey J."/>
            <person name="Schrenzel J."/>
        </authorList>
    </citation>
    <scope>NUCLEOTIDE SEQUENCE [LARGE SCALE GENOMIC DNA]</scope>
    <source>
        <strain evidence="8 9">DSM 24701</strain>
    </source>
</reference>
<name>A0A077DIL3_9BURK</name>
<dbReference type="CDD" id="cd02440">
    <property type="entry name" value="AdoMet_MTases"/>
    <property type="match status" value="1"/>
</dbReference>
<dbReference type="InterPro" id="IPR029063">
    <property type="entry name" value="SAM-dependent_MTases_sf"/>
</dbReference>
<keyword evidence="4 8" id="KW-0808">Transferase</keyword>
<dbReference type="GO" id="GO:0005737">
    <property type="term" value="C:cytoplasm"/>
    <property type="evidence" value="ECO:0007669"/>
    <property type="project" value="TreeGrafter"/>
</dbReference>
<organism evidence="8 9">
    <name type="scientific">Basilea psittacipulmonis DSM 24701</name>
    <dbReference type="NCBI Taxonomy" id="1072685"/>
    <lineage>
        <taxon>Bacteria</taxon>
        <taxon>Pseudomonadati</taxon>
        <taxon>Pseudomonadota</taxon>
        <taxon>Betaproteobacteria</taxon>
        <taxon>Burkholderiales</taxon>
        <taxon>Alcaligenaceae</taxon>
        <taxon>Basilea</taxon>
    </lineage>
</organism>
<dbReference type="GO" id="GO:0004719">
    <property type="term" value="F:protein-L-isoaspartate (D-aspartate) O-methyltransferase activity"/>
    <property type="evidence" value="ECO:0007669"/>
    <property type="project" value="InterPro"/>
</dbReference>
<dbReference type="Pfam" id="PF01135">
    <property type="entry name" value="PCMT"/>
    <property type="match status" value="1"/>
</dbReference>
<dbReference type="STRING" id="1072685.IX83_06555"/>
<dbReference type="PANTHER" id="PTHR11579:SF18">
    <property type="entry name" value="PROTEIN-L-ISOASPARTATE O-METHYLTRANSFERASE"/>
    <property type="match status" value="1"/>
</dbReference>
<dbReference type="PANTHER" id="PTHR11579">
    <property type="entry name" value="PROTEIN-L-ISOASPARTATE O-METHYLTRANSFERASE"/>
    <property type="match status" value="1"/>
</dbReference>
<comment type="similarity">
    <text evidence="1">Belongs to the methyltransferase superfamily. L-isoaspartyl/D-aspartyl protein methyltransferase family.</text>
</comment>
<dbReference type="SMART" id="SM00650">
    <property type="entry name" value="rADc"/>
    <property type="match status" value="1"/>
</dbReference>
<keyword evidence="9" id="KW-1185">Reference proteome</keyword>
<evidence type="ECO:0000313" key="9">
    <source>
        <dbReference type="Proteomes" id="UP000028945"/>
    </source>
</evidence>
<accession>A0A077DIL3</accession>
<feature type="domain" description="Ribosomal RNA adenine methylase transferase N-terminal" evidence="7">
    <location>
        <begin position="74"/>
        <end position="197"/>
    </location>
</feature>
<protein>
    <recommendedName>
        <fullName evidence="2">Protein-L-isoaspartate O-methyltransferase</fullName>
    </recommendedName>
    <alternativeName>
        <fullName evidence="6">Protein L-isoaspartyl methyltransferase</fullName>
    </alternativeName>
</protein>